<dbReference type="KEGG" id="abs:AZOBR_p1160001"/>
<geneLocation type="plasmid" evidence="2 3">
    <name>AZOBR_p2</name>
</geneLocation>
<geneLocation type="plasmid" evidence="1 3">
    <name>AZOBR_p1</name>
</geneLocation>
<accession>A0A9P1JWJ8</accession>
<evidence type="ECO:0000313" key="3">
    <source>
        <dbReference type="Proteomes" id="UP000007319"/>
    </source>
</evidence>
<dbReference type="EMBL" id="HE577328">
    <property type="protein sequence ID" value="CCD01148.1"/>
    <property type="molecule type" value="Genomic_DNA"/>
</dbReference>
<evidence type="ECO:0000313" key="1">
    <source>
        <dbReference type="EMBL" id="CCD01148.1"/>
    </source>
</evidence>
<name>A0A9P1JWJ8_9PROT</name>
<dbReference type="KEGG" id="abs:AZOBR_p260001"/>
<protein>
    <submittedName>
        <fullName evidence="1">Uncharacterized protein</fullName>
    </submittedName>
</protein>
<dbReference type="Proteomes" id="UP000007319">
    <property type="component" value="Plasmid AZOBR_p1"/>
</dbReference>
<sequence length="43" mass="4790">MRQFGPYLPWVSEFCEDLSLVREDRDGHTSGAPVVTPVAWPGS</sequence>
<dbReference type="EMBL" id="HE577329">
    <property type="protein sequence ID" value="CCD01774.1"/>
    <property type="molecule type" value="Genomic_DNA"/>
</dbReference>
<gene>
    <name evidence="1" type="ORF">AZOBR_p1160001</name>
    <name evidence="2" type="ORF">AZOBR_p260001</name>
</gene>
<dbReference type="Proteomes" id="UP000007319">
    <property type="component" value="Plasmid AZOBR_p2"/>
</dbReference>
<evidence type="ECO:0000313" key="2">
    <source>
        <dbReference type="EMBL" id="CCD01774.1"/>
    </source>
</evidence>
<organism evidence="1 3">
    <name type="scientific">Azospirillum baldaniorum</name>
    <dbReference type="NCBI Taxonomy" id="1064539"/>
    <lineage>
        <taxon>Bacteria</taxon>
        <taxon>Pseudomonadati</taxon>
        <taxon>Pseudomonadota</taxon>
        <taxon>Alphaproteobacteria</taxon>
        <taxon>Rhodospirillales</taxon>
        <taxon>Azospirillaceae</taxon>
        <taxon>Azospirillum</taxon>
    </lineage>
</organism>
<keyword evidence="1" id="KW-0614">Plasmid</keyword>
<keyword evidence="3" id="KW-1185">Reference proteome</keyword>
<proteinExistence type="predicted"/>
<dbReference type="AlphaFoldDB" id="A0A9P1JWJ8"/>
<reference evidence="1 3" key="1">
    <citation type="journal article" date="2011" name="PLoS Genet.">
        <title>Azospirillum genomes reveal transition of bacteria from aquatic to terrestrial environments.</title>
        <authorList>
            <person name="Wisniewski-Dye F."/>
            <person name="Borziak K."/>
            <person name="Khalsa-Moyers G."/>
            <person name="Alexandre G."/>
            <person name="Sukharnikov L.O."/>
            <person name="Wuichet K."/>
            <person name="Hurst G.B."/>
            <person name="McDonald W.H."/>
            <person name="Robertson J.S."/>
            <person name="Barbe V."/>
            <person name="Calteau A."/>
            <person name="Rouy Z."/>
            <person name="Mangenot S."/>
            <person name="Prigent-Combaret C."/>
            <person name="Normand P."/>
            <person name="Boyer M."/>
            <person name="Siguier P."/>
            <person name="Dessaux Y."/>
            <person name="Elmerich C."/>
            <person name="Condemine G."/>
            <person name="Krishnen G."/>
            <person name="Kennedy I."/>
            <person name="Paterson A.H."/>
            <person name="Gonzalez V."/>
            <person name="Mavingui P."/>
            <person name="Zhulin I.B."/>
        </authorList>
    </citation>
    <scope>NUCLEOTIDE SEQUENCE [LARGE SCALE GENOMIC DNA]</scope>
    <source>
        <strain evidence="1 3">Sp245</strain>
        <plasmid evidence="1 3">AZOBR_p1</plasmid>
        <plasmid evidence="2 3">AZOBR_p2</plasmid>
    </source>
</reference>